<keyword evidence="6 7" id="KW-0472">Membrane</keyword>
<protein>
    <submittedName>
        <fullName evidence="8">Flagellar biosynthetic protein FliR</fullName>
    </submittedName>
</protein>
<evidence type="ECO:0000313" key="9">
    <source>
        <dbReference type="Proteomes" id="UP001279642"/>
    </source>
</evidence>
<comment type="caution">
    <text evidence="8">The sequence shown here is derived from an EMBL/GenBank/DDBJ whole genome shotgun (WGS) entry which is preliminary data.</text>
</comment>
<dbReference type="PRINTS" id="PR00953">
    <property type="entry name" value="TYPE3IMRPROT"/>
</dbReference>
<dbReference type="PANTHER" id="PTHR30065">
    <property type="entry name" value="FLAGELLAR BIOSYNTHETIC PROTEIN FLIR"/>
    <property type="match status" value="1"/>
</dbReference>
<feature type="transmembrane region" description="Helical" evidence="7">
    <location>
        <begin position="69"/>
        <end position="92"/>
    </location>
</feature>
<dbReference type="InterPro" id="IPR002010">
    <property type="entry name" value="T3SS_IM_R"/>
</dbReference>
<feature type="transmembrane region" description="Helical" evidence="7">
    <location>
        <begin position="220"/>
        <end position="241"/>
    </location>
</feature>
<evidence type="ECO:0000256" key="2">
    <source>
        <dbReference type="ARBA" id="ARBA00009772"/>
    </source>
</evidence>
<comment type="similarity">
    <text evidence="2">Belongs to the FliR/MopE/SpaR family.</text>
</comment>
<evidence type="ECO:0000313" key="8">
    <source>
        <dbReference type="EMBL" id="MDY0882676.1"/>
    </source>
</evidence>
<feature type="transmembrane region" description="Helical" evidence="7">
    <location>
        <begin position="190"/>
        <end position="208"/>
    </location>
</feature>
<proteinExistence type="inferred from homology"/>
<comment type="subcellular location">
    <subcellularLocation>
        <location evidence="1">Cell membrane</location>
        <topology evidence="1">Multi-pass membrane protein</topology>
    </subcellularLocation>
</comment>
<dbReference type="Pfam" id="PF01311">
    <property type="entry name" value="Bac_export_1"/>
    <property type="match status" value="1"/>
</dbReference>
<evidence type="ECO:0000256" key="6">
    <source>
        <dbReference type="ARBA" id="ARBA00023136"/>
    </source>
</evidence>
<keyword evidence="4 7" id="KW-0812">Transmembrane</keyword>
<dbReference type="PANTHER" id="PTHR30065:SF8">
    <property type="entry name" value="FLAGELLAR BIOSYNTHETIC PROTEIN FLIR"/>
    <property type="match status" value="1"/>
</dbReference>
<dbReference type="EMBL" id="JAXCLW010000002">
    <property type="protein sequence ID" value="MDY0882676.1"/>
    <property type="molecule type" value="Genomic_DNA"/>
</dbReference>
<evidence type="ECO:0000256" key="5">
    <source>
        <dbReference type="ARBA" id="ARBA00022989"/>
    </source>
</evidence>
<feature type="transmembrane region" description="Helical" evidence="7">
    <location>
        <begin position="40"/>
        <end position="57"/>
    </location>
</feature>
<keyword evidence="8" id="KW-0969">Cilium</keyword>
<name>A0ABU5E8M0_9PROT</name>
<dbReference type="RefSeq" id="WP_320507743.1">
    <property type="nucleotide sequence ID" value="NZ_JAXCLW010000002.1"/>
</dbReference>
<evidence type="ECO:0000256" key="7">
    <source>
        <dbReference type="SAM" id="Phobius"/>
    </source>
</evidence>
<evidence type="ECO:0000256" key="3">
    <source>
        <dbReference type="ARBA" id="ARBA00022475"/>
    </source>
</evidence>
<keyword evidence="8" id="KW-0966">Cell projection</keyword>
<keyword evidence="9" id="KW-1185">Reference proteome</keyword>
<accession>A0ABU5E8M0</accession>
<dbReference type="Proteomes" id="UP001279642">
    <property type="component" value="Unassembled WGS sequence"/>
</dbReference>
<evidence type="ECO:0000256" key="1">
    <source>
        <dbReference type="ARBA" id="ARBA00004651"/>
    </source>
</evidence>
<feature type="transmembrane region" description="Helical" evidence="7">
    <location>
        <begin position="6"/>
        <end position="28"/>
    </location>
</feature>
<keyword evidence="3" id="KW-1003">Cell membrane</keyword>
<reference evidence="8 9" key="1">
    <citation type="journal article" date="2016" name="Antonie Van Leeuwenhoek">
        <title>Dongia soli sp. nov., isolated from soil from Dokdo, Korea.</title>
        <authorList>
            <person name="Kim D.U."/>
            <person name="Lee H."/>
            <person name="Kim H."/>
            <person name="Kim S.G."/>
            <person name="Ka J.O."/>
        </authorList>
    </citation>
    <scope>NUCLEOTIDE SEQUENCE [LARGE SCALE GENOMIC DNA]</scope>
    <source>
        <strain evidence="8 9">D78</strain>
    </source>
</reference>
<evidence type="ECO:0000256" key="4">
    <source>
        <dbReference type="ARBA" id="ARBA00022692"/>
    </source>
</evidence>
<gene>
    <name evidence="8" type="ORF">SMD27_07470</name>
</gene>
<organism evidence="8 9">
    <name type="scientific">Dongia soli</name>
    <dbReference type="NCBI Taxonomy" id="600628"/>
    <lineage>
        <taxon>Bacteria</taxon>
        <taxon>Pseudomonadati</taxon>
        <taxon>Pseudomonadota</taxon>
        <taxon>Alphaproteobacteria</taxon>
        <taxon>Rhodospirillales</taxon>
        <taxon>Dongiaceae</taxon>
        <taxon>Dongia</taxon>
    </lineage>
</organism>
<keyword evidence="5 7" id="KW-1133">Transmembrane helix</keyword>
<sequence>MTLEEFLNGSIFQYFMVFARVGGAIMLLPGYGEGYIAPRIRLVLAATISLVVLPMVVDRIPGMPARLDGFFLLLVGELGIGAFFGSVARMLLMATETAGMILALQIGVANAMIQSPISAEQGAVPGNFLLMVCLCLIFVTDLDQLALKSLISTYVVLPPGQFPPMGDLAYFVARMAADSVLIGLQMVAPFLVYGMVFSVGLGMLARLMPTLQVFFVATPLQLLGGLGLFAVSLTTAALWFLNSYEERISNFLTTIR</sequence>
<keyword evidence="8" id="KW-0282">Flagellum</keyword>